<feature type="compositionally biased region" description="Low complexity" evidence="1">
    <location>
        <begin position="82"/>
        <end position="97"/>
    </location>
</feature>
<dbReference type="GO" id="GO:0006508">
    <property type="term" value="P:proteolysis"/>
    <property type="evidence" value="ECO:0007669"/>
    <property type="project" value="UniProtKB-KW"/>
</dbReference>
<feature type="transmembrane region" description="Helical" evidence="2">
    <location>
        <begin position="279"/>
        <end position="299"/>
    </location>
</feature>
<dbReference type="Proteomes" id="UP000533598">
    <property type="component" value="Unassembled WGS sequence"/>
</dbReference>
<name>A0A7W7CJE4_9PSEU</name>
<dbReference type="GO" id="GO:0080120">
    <property type="term" value="P:CAAX-box protein maturation"/>
    <property type="evidence" value="ECO:0007669"/>
    <property type="project" value="UniProtKB-ARBA"/>
</dbReference>
<dbReference type="EMBL" id="JACHMH010000001">
    <property type="protein sequence ID" value="MBB4682052.1"/>
    <property type="molecule type" value="Genomic_DNA"/>
</dbReference>
<feature type="domain" description="CAAX prenyl protease 2/Lysostaphin resistance protein A-like" evidence="3">
    <location>
        <begin position="279"/>
        <end position="369"/>
    </location>
</feature>
<keyword evidence="5" id="KW-1185">Reference proteome</keyword>
<dbReference type="AlphaFoldDB" id="A0A7W7CJE4"/>
<feature type="transmembrane region" description="Helical" evidence="2">
    <location>
        <begin position="155"/>
        <end position="177"/>
    </location>
</feature>
<keyword evidence="4" id="KW-0378">Hydrolase</keyword>
<protein>
    <submittedName>
        <fullName evidence="4">Membrane protease YdiL (CAAX protease family)</fullName>
    </submittedName>
</protein>
<evidence type="ECO:0000313" key="4">
    <source>
        <dbReference type="EMBL" id="MBB4682052.1"/>
    </source>
</evidence>
<keyword evidence="2" id="KW-0472">Membrane</keyword>
<gene>
    <name evidence="4" type="ORF">HNR67_008170</name>
</gene>
<feature type="compositionally biased region" description="Pro residues" evidence="1">
    <location>
        <begin position="72"/>
        <end position="81"/>
    </location>
</feature>
<dbReference type="RefSeq" id="WP_246492709.1">
    <property type="nucleotide sequence ID" value="NZ_JACHMH010000001.1"/>
</dbReference>
<feature type="transmembrane region" description="Helical" evidence="2">
    <location>
        <begin position="237"/>
        <end position="259"/>
    </location>
</feature>
<organism evidence="4 5">
    <name type="scientific">Crossiella cryophila</name>
    <dbReference type="NCBI Taxonomy" id="43355"/>
    <lineage>
        <taxon>Bacteria</taxon>
        <taxon>Bacillati</taxon>
        <taxon>Actinomycetota</taxon>
        <taxon>Actinomycetes</taxon>
        <taxon>Pseudonocardiales</taxon>
        <taxon>Pseudonocardiaceae</taxon>
        <taxon>Crossiella</taxon>
    </lineage>
</organism>
<feature type="transmembrane region" description="Helical" evidence="2">
    <location>
        <begin position="360"/>
        <end position="381"/>
    </location>
</feature>
<sequence length="383" mass="39427">MTGAPDHADAPTPPTGFTRPAPPGSPAPPPGEPTAAAASPGQPPPTWPTAPQAEAPAAAAPAAAPHLSAPAALPPSVPAAAPPAGAAAQPHGLGQPPATFPVADIPGYGPAPAAPPSWSTYSAPMRDVDQNRDPYLHPTYYEAQQVAATRTSVHWGILVFVLGYGAFHLAGLIINAVMAGQFRGFDPAEPPVLGPLLLLSFAPNLLLGLVPAIASWWKGSGLRRDFGIVPTLRDLRVGLVCGAISIGAAFLINPIVFGLGGGSPPPATGIFAGNEGRTVWLALLALFLFIGAPLTEELLTRGALWGALEQYRVPRYAILVLTALVFSLMHQEPDRTLALFAQGVAMGWARMLTGRIGASIVAHAVNNLLPALIFFFGANLVPS</sequence>
<reference evidence="4 5" key="1">
    <citation type="submission" date="2020-08" db="EMBL/GenBank/DDBJ databases">
        <title>Sequencing the genomes of 1000 actinobacteria strains.</title>
        <authorList>
            <person name="Klenk H.-P."/>
        </authorList>
    </citation>
    <scope>NUCLEOTIDE SEQUENCE [LARGE SCALE GENOMIC DNA]</scope>
    <source>
        <strain evidence="4 5">DSM 44230</strain>
    </source>
</reference>
<keyword evidence="2" id="KW-1133">Transmembrane helix</keyword>
<feature type="region of interest" description="Disordered" evidence="1">
    <location>
        <begin position="1"/>
        <end position="106"/>
    </location>
</feature>
<keyword evidence="4" id="KW-0645">Protease</keyword>
<evidence type="ECO:0000259" key="3">
    <source>
        <dbReference type="Pfam" id="PF02517"/>
    </source>
</evidence>
<feature type="compositionally biased region" description="Low complexity" evidence="1">
    <location>
        <begin position="49"/>
        <end position="71"/>
    </location>
</feature>
<evidence type="ECO:0000256" key="1">
    <source>
        <dbReference type="SAM" id="MobiDB-lite"/>
    </source>
</evidence>
<keyword evidence="2" id="KW-0812">Transmembrane</keyword>
<feature type="transmembrane region" description="Helical" evidence="2">
    <location>
        <begin position="197"/>
        <end position="217"/>
    </location>
</feature>
<dbReference type="GO" id="GO:0004175">
    <property type="term" value="F:endopeptidase activity"/>
    <property type="evidence" value="ECO:0007669"/>
    <property type="project" value="UniProtKB-ARBA"/>
</dbReference>
<comment type="caution">
    <text evidence="4">The sequence shown here is derived from an EMBL/GenBank/DDBJ whole genome shotgun (WGS) entry which is preliminary data.</text>
</comment>
<dbReference type="Pfam" id="PF02517">
    <property type="entry name" value="Rce1-like"/>
    <property type="match status" value="1"/>
</dbReference>
<feature type="compositionally biased region" description="Pro residues" evidence="1">
    <location>
        <begin position="20"/>
        <end position="32"/>
    </location>
</feature>
<evidence type="ECO:0000256" key="2">
    <source>
        <dbReference type="SAM" id="Phobius"/>
    </source>
</evidence>
<evidence type="ECO:0000313" key="5">
    <source>
        <dbReference type="Proteomes" id="UP000533598"/>
    </source>
</evidence>
<dbReference type="InterPro" id="IPR003675">
    <property type="entry name" value="Rce1/LyrA-like_dom"/>
</dbReference>
<proteinExistence type="predicted"/>
<accession>A0A7W7CJE4</accession>